<dbReference type="Proteomes" id="UP001214553">
    <property type="component" value="Chromosome"/>
</dbReference>
<dbReference type="EMBL" id="CP119108">
    <property type="protein sequence ID" value="WEG09659.1"/>
    <property type="molecule type" value="Genomic_DNA"/>
</dbReference>
<dbReference type="InterPro" id="IPR035930">
    <property type="entry name" value="FomD-like_sf"/>
</dbReference>
<keyword evidence="3" id="KW-1185">Reference proteome</keyword>
<name>A0ABY8BZN7_9MICO</name>
<organism evidence="2 3">
    <name type="scientific">Microbacterium horticulturae</name>
    <dbReference type="NCBI Taxonomy" id="3028316"/>
    <lineage>
        <taxon>Bacteria</taxon>
        <taxon>Bacillati</taxon>
        <taxon>Actinomycetota</taxon>
        <taxon>Actinomycetes</taxon>
        <taxon>Micrococcales</taxon>
        <taxon>Microbacteriaceae</taxon>
        <taxon>Microbacterium</taxon>
    </lineage>
</organism>
<evidence type="ECO:0000313" key="2">
    <source>
        <dbReference type="EMBL" id="WEG09659.1"/>
    </source>
</evidence>
<gene>
    <name evidence="2" type="ORF">PU630_03565</name>
</gene>
<dbReference type="RefSeq" id="WP_275278982.1">
    <property type="nucleotide sequence ID" value="NZ_CP119108.1"/>
</dbReference>
<dbReference type="InterPro" id="IPR007295">
    <property type="entry name" value="DUF402"/>
</dbReference>
<reference evidence="2 3" key="1">
    <citation type="submission" date="2023-03" db="EMBL/GenBank/DDBJ databases">
        <title>Genome sequence of Microbacterium sp. KACC 23027.</title>
        <authorList>
            <person name="Kim S."/>
            <person name="Heo J."/>
            <person name="Kwon S.-W."/>
        </authorList>
    </citation>
    <scope>NUCLEOTIDE SEQUENCE [LARGE SCALE GENOMIC DNA]</scope>
    <source>
        <strain evidence="2 3">KACC 23027</strain>
    </source>
</reference>
<feature type="domain" description="DUF402" evidence="1">
    <location>
        <begin position="43"/>
        <end position="160"/>
    </location>
</feature>
<evidence type="ECO:0000313" key="3">
    <source>
        <dbReference type="Proteomes" id="UP001214553"/>
    </source>
</evidence>
<evidence type="ECO:0000259" key="1">
    <source>
        <dbReference type="Pfam" id="PF04167"/>
    </source>
</evidence>
<sequence>MTPPNRPEPGTRLTFRWRKWDGSPHWEHDGVYLGSDEQGDWIGQPAGWHSHRPGRQFTAESPNVTLITGDPTWAGTFYGGMHPRQVRIYIDIAWDVQWTDAEPTAIDMDLDVIRCDDERGIWIDDEDEWDEHRARYGYPAEVQDVLTAKAAELKAQVTAQSAPFDDATAQRWLARLAMLHSDSPA</sequence>
<dbReference type="Gene3D" id="2.40.380.10">
    <property type="entry name" value="FomD-like"/>
    <property type="match status" value="1"/>
</dbReference>
<dbReference type="SUPFAM" id="SSF159234">
    <property type="entry name" value="FomD-like"/>
    <property type="match status" value="1"/>
</dbReference>
<dbReference type="Pfam" id="PF04167">
    <property type="entry name" value="DUF402"/>
    <property type="match status" value="1"/>
</dbReference>
<protein>
    <submittedName>
        <fullName evidence="2">DUF402 domain-containing protein</fullName>
    </submittedName>
</protein>
<proteinExistence type="predicted"/>
<accession>A0ABY8BZN7</accession>